<keyword evidence="3" id="KW-0540">Nuclease</keyword>
<evidence type="ECO:0000256" key="3">
    <source>
        <dbReference type="ARBA" id="ARBA00022722"/>
    </source>
</evidence>
<feature type="compositionally biased region" description="Basic and acidic residues" evidence="7">
    <location>
        <begin position="45"/>
        <end position="59"/>
    </location>
</feature>
<evidence type="ECO:0000256" key="1">
    <source>
        <dbReference type="ARBA" id="ARBA00004123"/>
    </source>
</evidence>
<evidence type="ECO:0000256" key="4">
    <source>
        <dbReference type="ARBA" id="ARBA00022801"/>
    </source>
</evidence>
<evidence type="ECO:0000313" key="9">
    <source>
        <dbReference type="EMBL" id="KAF0731167.1"/>
    </source>
</evidence>
<dbReference type="GO" id="GO:0004527">
    <property type="term" value="F:exonuclease activity"/>
    <property type="evidence" value="ECO:0007669"/>
    <property type="project" value="UniProtKB-KW"/>
</dbReference>
<dbReference type="GO" id="GO:0003676">
    <property type="term" value="F:nucleic acid binding"/>
    <property type="evidence" value="ECO:0007669"/>
    <property type="project" value="InterPro"/>
</dbReference>
<dbReference type="InterPro" id="IPR047021">
    <property type="entry name" value="REXO1/3/4-like"/>
</dbReference>
<dbReference type="Gene3D" id="3.30.420.10">
    <property type="entry name" value="Ribonuclease H-like superfamily/Ribonuclease H"/>
    <property type="match status" value="1"/>
</dbReference>
<evidence type="ECO:0000256" key="2">
    <source>
        <dbReference type="ARBA" id="ARBA00006357"/>
    </source>
</evidence>
<protein>
    <recommendedName>
        <fullName evidence="8">Exonuclease domain-containing protein</fullName>
    </recommendedName>
</protein>
<feature type="region of interest" description="Disordered" evidence="7">
    <location>
        <begin position="45"/>
        <end position="97"/>
    </location>
</feature>
<proteinExistence type="inferred from homology"/>
<organism evidence="9 10">
    <name type="scientific">Aphanomyces euteiches</name>
    <dbReference type="NCBI Taxonomy" id="100861"/>
    <lineage>
        <taxon>Eukaryota</taxon>
        <taxon>Sar</taxon>
        <taxon>Stramenopiles</taxon>
        <taxon>Oomycota</taxon>
        <taxon>Saprolegniomycetes</taxon>
        <taxon>Saprolegniales</taxon>
        <taxon>Verrucalvaceae</taxon>
        <taxon>Aphanomyces</taxon>
    </lineage>
</organism>
<dbReference type="PANTHER" id="PTHR12801">
    <property type="entry name" value="RNA EXONUCLEASE REXO1 / RECO3 FAMILY MEMBER-RELATED"/>
    <property type="match status" value="1"/>
</dbReference>
<dbReference type="InterPro" id="IPR034922">
    <property type="entry name" value="REX1-like_exo"/>
</dbReference>
<evidence type="ECO:0000256" key="5">
    <source>
        <dbReference type="ARBA" id="ARBA00022839"/>
    </source>
</evidence>
<keyword evidence="4" id="KW-0378">Hydrolase</keyword>
<reference evidence="9 10" key="1">
    <citation type="submission" date="2019-07" db="EMBL/GenBank/DDBJ databases">
        <title>Genomics analysis of Aphanomyces spp. identifies a new class of oomycete effector associated with host adaptation.</title>
        <authorList>
            <person name="Gaulin E."/>
        </authorList>
    </citation>
    <scope>NUCLEOTIDE SEQUENCE [LARGE SCALE GENOMIC DNA]</scope>
    <source>
        <strain evidence="9 10">ATCC 201684</strain>
    </source>
</reference>
<comment type="subcellular location">
    <subcellularLocation>
        <location evidence="1">Nucleus</location>
    </subcellularLocation>
</comment>
<evidence type="ECO:0000313" key="10">
    <source>
        <dbReference type="Proteomes" id="UP000481153"/>
    </source>
</evidence>
<dbReference type="SMART" id="SM00479">
    <property type="entry name" value="EXOIII"/>
    <property type="match status" value="1"/>
</dbReference>
<dbReference type="SUPFAM" id="SSF53098">
    <property type="entry name" value="Ribonuclease H-like"/>
    <property type="match status" value="1"/>
</dbReference>
<sequence>MPLYDAGGASEEEGEIVEDEVTKAEIKTVLAATKPVPVVEKVLVKQDHRIQDVPKDKKNARPIQESSQSDAKRRRTDGKPSDTAEKDSKKPHDVYTPAEKKKELSIILREPYQVRKSDVLLNFNHWFDAALKFTWPPRISTDDLQTIMLNLFDPENVAPSQVLEEWDDDTRPSKLCVVLAKGVHPDVLAKQITSKSTEPKLSFFQSCSTLPCSLSTTAAMERNAKIKETPLPQLLSRFPSRNADLDYISPESLFTSRLELTILANYTNDQGSSWSDELILHPSGYFFRKTTNQNGDWRIDGDLLHLRWTITQPDAVDKDAEATVTSMDVLQAEDDSMRRFRTSDQLDATYTLPDTTGSGKPRPKRQLRLTVLRAAQVLHDHAEVSLDTISSEWTTPQPIEYYILSDADRAAHQYPMDVYVEQEALLKSSQGKSPDKFVTTSNLPLSTETHVLAVDCEMCETALGSELTRVTLVDASGAIVYDQLVKPQHTILNYHTEFSGITAETLEAVDVTLADVQQVLLEKYLKSNTILVGHSIDSDLRALRLVHATIVDTAILYPHARGFPFKPSLKQLTSTYLGRSIQTSDMQGHDSGQDALAALHLFQLKVERGPQFGLPAPPNESQAYMTIADKCATQRLGFYELRPTTIAKPWTLYSSGEWGDLLASTFLHVRTNERCSVAPPVHTIDDVVKQVQAQAQEQDIVWIELDYSKGPATYVETNHIWKRHQDETIQELDTGLSSLAATLPPKTLMLVVPQGDLGIFRRMRGVRLKSRWGDGWESQWSSNDQLLLQYALSGALDSVAFFKTTR</sequence>
<dbReference type="Proteomes" id="UP000481153">
    <property type="component" value="Unassembled WGS sequence"/>
</dbReference>
<gene>
    <name evidence="9" type="ORF">Ae201684_011433</name>
</gene>
<dbReference type="InterPro" id="IPR013520">
    <property type="entry name" value="Ribonucl_H"/>
</dbReference>
<keyword evidence="5" id="KW-0269">Exonuclease</keyword>
<dbReference type="EMBL" id="VJMJ01000146">
    <property type="protein sequence ID" value="KAF0731167.1"/>
    <property type="molecule type" value="Genomic_DNA"/>
</dbReference>
<keyword evidence="10" id="KW-1185">Reference proteome</keyword>
<comment type="similarity">
    <text evidence="2">Belongs to the REXO1/REXO3 family.</text>
</comment>
<dbReference type="GO" id="GO:0010629">
    <property type="term" value="P:negative regulation of gene expression"/>
    <property type="evidence" value="ECO:0007669"/>
    <property type="project" value="UniProtKB-ARBA"/>
</dbReference>
<dbReference type="VEuPathDB" id="FungiDB:AeMF1_019793"/>
<evidence type="ECO:0000256" key="7">
    <source>
        <dbReference type="SAM" id="MobiDB-lite"/>
    </source>
</evidence>
<evidence type="ECO:0000259" key="8">
    <source>
        <dbReference type="SMART" id="SM00479"/>
    </source>
</evidence>
<comment type="caution">
    <text evidence="9">The sequence shown here is derived from an EMBL/GenBank/DDBJ whole genome shotgun (WGS) entry which is preliminary data.</text>
</comment>
<dbReference type="InterPro" id="IPR012337">
    <property type="entry name" value="RNaseH-like_sf"/>
</dbReference>
<dbReference type="AlphaFoldDB" id="A0A6G0WUN8"/>
<accession>A0A6G0WUN8</accession>
<feature type="compositionally biased region" description="Basic and acidic residues" evidence="7">
    <location>
        <begin position="77"/>
        <end position="97"/>
    </location>
</feature>
<keyword evidence="6" id="KW-0539">Nucleus</keyword>
<evidence type="ECO:0000256" key="6">
    <source>
        <dbReference type="ARBA" id="ARBA00023242"/>
    </source>
</evidence>
<name>A0A6G0WUN8_9STRA</name>
<dbReference type="GO" id="GO:0005634">
    <property type="term" value="C:nucleus"/>
    <property type="evidence" value="ECO:0007669"/>
    <property type="project" value="UniProtKB-SubCell"/>
</dbReference>
<dbReference type="CDD" id="cd06145">
    <property type="entry name" value="REX1_like"/>
    <property type="match status" value="1"/>
</dbReference>
<dbReference type="FunFam" id="3.30.420.10:FF:000031">
    <property type="entry name" value="RNA exonuclease 1"/>
    <property type="match status" value="1"/>
</dbReference>
<dbReference type="InterPro" id="IPR036397">
    <property type="entry name" value="RNaseH_sf"/>
</dbReference>
<feature type="domain" description="Exonuclease" evidence="8">
    <location>
        <begin position="450"/>
        <end position="611"/>
    </location>
</feature>
<dbReference type="PANTHER" id="PTHR12801:SF115">
    <property type="entry name" value="FI18136P1-RELATED"/>
    <property type="match status" value="1"/>
</dbReference>